<accession>A0A026W7S0</accession>
<keyword evidence="6" id="KW-0677">Repeat</keyword>
<dbReference type="SMART" id="SM00255">
    <property type="entry name" value="TIR"/>
    <property type="match status" value="1"/>
</dbReference>
<evidence type="ECO:0000256" key="7">
    <source>
        <dbReference type="ARBA" id="ARBA00022989"/>
    </source>
</evidence>
<evidence type="ECO:0000256" key="9">
    <source>
        <dbReference type="ARBA" id="ARBA00023170"/>
    </source>
</evidence>
<dbReference type="Pfam" id="PF13306">
    <property type="entry name" value="LRR_5"/>
    <property type="match status" value="1"/>
</dbReference>
<protein>
    <submittedName>
        <fullName evidence="14">Protein toll</fullName>
    </submittedName>
</protein>
<keyword evidence="4 11" id="KW-0812">Transmembrane</keyword>
<dbReference type="AlphaFoldDB" id="A0A026W7S0"/>
<evidence type="ECO:0000256" key="8">
    <source>
        <dbReference type="ARBA" id="ARBA00023136"/>
    </source>
</evidence>
<dbReference type="Proteomes" id="UP000279307">
    <property type="component" value="Chromosome 10"/>
</dbReference>
<evidence type="ECO:0000313" key="15">
    <source>
        <dbReference type="EMBL" id="RLU17569.1"/>
    </source>
</evidence>
<sequence>MIVSTEICLLVSFLTVMSVFALRCPENQACSCQRNRNDNSIEITCFTNNYASFFVKIQPNEESIRIECINSPEWSDFNLGSVVEMEQVKWVQFQTCDLPSNTSLGKITQMLGANDVETLTFRSYKNLSFTLEKRHLDGFKDLKNLILSSNNVSYVHEDLLTGLANLTGLNLRENNLHLSDGFFNYTPGLQWLELGDNDLGSIKEGTFHYLRNLTYLNLWKNHLTKLQPGIFDNLVSLHILDLNTNSLTSLDEDIFAKMGKIKTINLSRNNFTHLPANLLRNNTQLQTFNLFDNKRNMTLPSGLFANLTELKVLNLKKIGLFELPEELFWGCSSLTNVSLDRNYLTTLPAHLFRDSKQLIELELDFNKLERLPDNIFANASRLKRLDLSKNRFTSISSNMFNGLVALEELNMQENQLVSISDQSFVSMKRSLKIVRLSKNHLTLQTTHGLEYRDEYGAKSPFAECESLEELYLANNNISEIFSDWVVSNPNLRQLDLKYNNISLITSADLQFLSSNIRVDLTYNKIRRISLHDAEELAANQEYSRNVIILVDNNPINCDCDLYDFLRYIEGEMHPKVQEYFHIIPRNLTCQGPPWLKNMRVTDLRSRTLTCKIDEGPNIACPENCDCFFRPVDQTFIFDFTHRELTQVPSDIKKPGYPWNLELNFNGNRLRRMPDLKRLGLERVKKLGLSHNNISEIFLDALSSTIEVLELHNNNMSRIHSDVLEFLKTCTNLTRLTLHDNPWECDCAAKDFLGYIQTKYMTIPDLFKVTCRGENNSISKMTPSDFCPFDTAAVIGISVAIALMGLFVGTSGLLYYKYQRQIKVWLFAHQWCLWFVTEEELDKEKLYDAFVSYSHKDHDFVVDELVSKLEGGPAPFKLCLHYRDWQAGEWIPANIARSVEDSRRTIVVLSPNFLESVWGRMEFRAAHSQALSEGRARVILILYGDVGPTDDLDPELKAYLSMNTYVKWGDPWFWDKLRYALPHRSKFTRKTSGAVGRKIFENHQLFIQANGDKKELIYPVGLSETPPATTTPPADSLNKTFIRDKKLDEQLPANGYSRKSCNLNGDVAIIFKPEQLDVIRNDVECTA</sequence>
<evidence type="ECO:0000256" key="1">
    <source>
        <dbReference type="ARBA" id="ARBA00004479"/>
    </source>
</evidence>
<evidence type="ECO:0000256" key="2">
    <source>
        <dbReference type="ARBA" id="ARBA00009634"/>
    </source>
</evidence>
<dbReference type="InterPro" id="IPR026906">
    <property type="entry name" value="LRR_5"/>
</dbReference>
<dbReference type="PROSITE" id="PS50104">
    <property type="entry name" value="TIR"/>
    <property type="match status" value="1"/>
</dbReference>
<dbReference type="SUPFAM" id="SSF52200">
    <property type="entry name" value="Toll/Interleukin receptor TIR domain"/>
    <property type="match status" value="1"/>
</dbReference>
<dbReference type="Gene3D" id="3.80.10.10">
    <property type="entry name" value="Ribonuclease Inhibitor"/>
    <property type="match status" value="3"/>
</dbReference>
<dbReference type="PROSITE" id="PS51450">
    <property type="entry name" value="LRR"/>
    <property type="match status" value="3"/>
</dbReference>
<dbReference type="InterPro" id="IPR001611">
    <property type="entry name" value="Leu-rich_rpt"/>
</dbReference>
<keyword evidence="9" id="KW-0675">Receptor</keyword>
<evidence type="ECO:0000256" key="3">
    <source>
        <dbReference type="ARBA" id="ARBA00022614"/>
    </source>
</evidence>
<dbReference type="SMART" id="SM00369">
    <property type="entry name" value="LRR_TYP"/>
    <property type="match status" value="14"/>
</dbReference>
<dbReference type="Proteomes" id="UP000053097">
    <property type="component" value="Unassembled WGS sequence"/>
</dbReference>
<evidence type="ECO:0000256" key="5">
    <source>
        <dbReference type="ARBA" id="ARBA00022729"/>
    </source>
</evidence>
<dbReference type="GO" id="GO:0002224">
    <property type="term" value="P:toll-like receptor signaling pathway"/>
    <property type="evidence" value="ECO:0007669"/>
    <property type="project" value="TreeGrafter"/>
</dbReference>
<reference evidence="14 16" key="1">
    <citation type="journal article" date="2014" name="Curr. Biol.">
        <title>The genome of the clonal raider ant Cerapachys biroi.</title>
        <authorList>
            <person name="Oxley P.R."/>
            <person name="Ji L."/>
            <person name="Fetter-Pruneda I."/>
            <person name="McKenzie S.K."/>
            <person name="Li C."/>
            <person name="Hu H."/>
            <person name="Zhang G."/>
            <person name="Kronauer D.J."/>
        </authorList>
    </citation>
    <scope>NUCLEOTIDE SEQUENCE [LARGE SCALE GENOMIC DNA]</scope>
</reference>
<dbReference type="EMBL" id="KK107356">
    <property type="protein sequence ID" value="EZA52048.1"/>
    <property type="molecule type" value="Genomic_DNA"/>
</dbReference>
<dbReference type="PRINTS" id="PR01537">
    <property type="entry name" value="INTRLKN1R1F"/>
</dbReference>
<dbReference type="InterPro" id="IPR000483">
    <property type="entry name" value="Cys-rich_flank_reg_C"/>
</dbReference>
<dbReference type="EMBL" id="QOIP01000010">
    <property type="protein sequence ID" value="RLU17569.1"/>
    <property type="molecule type" value="Genomic_DNA"/>
</dbReference>
<dbReference type="OrthoDB" id="1421090at2759"/>
<feature type="signal peptide" evidence="12">
    <location>
        <begin position="1"/>
        <end position="21"/>
    </location>
</feature>
<dbReference type="SMART" id="SM00364">
    <property type="entry name" value="LRR_BAC"/>
    <property type="match status" value="6"/>
</dbReference>
<dbReference type="FunFam" id="3.80.10.10:FF:000727">
    <property type="entry name" value="Toll-like protein"/>
    <property type="match status" value="1"/>
</dbReference>
<dbReference type="InterPro" id="IPR032675">
    <property type="entry name" value="LRR_dom_sf"/>
</dbReference>
<dbReference type="PANTHER" id="PTHR24365:SF541">
    <property type="entry name" value="PROTEIN TOLL-RELATED"/>
    <property type="match status" value="1"/>
</dbReference>
<dbReference type="Pfam" id="PF13855">
    <property type="entry name" value="LRR_8"/>
    <property type="match status" value="2"/>
</dbReference>
<gene>
    <name evidence="15" type="ORF">DMN91_009805</name>
    <name evidence="14" type="ORF">X777_09069</name>
</gene>
<feature type="transmembrane region" description="Helical" evidence="11">
    <location>
        <begin position="791"/>
        <end position="815"/>
    </location>
</feature>
<comment type="subcellular location">
    <subcellularLocation>
        <location evidence="1">Membrane</location>
        <topology evidence="1">Single-pass type I membrane protein</topology>
    </subcellularLocation>
</comment>
<comment type="similarity">
    <text evidence="2">Belongs to the Toll-like receptor family.</text>
</comment>
<reference evidence="15" key="2">
    <citation type="journal article" date="2018" name="Genome Res.">
        <title>The genomic architecture and molecular evolution of ant odorant receptors.</title>
        <authorList>
            <person name="McKenzie S.K."/>
            <person name="Kronauer D.J.C."/>
        </authorList>
    </citation>
    <scope>NUCLEOTIDE SEQUENCE [LARGE SCALE GENOMIC DNA]</scope>
    <source>
        <strain evidence="15">Clonal line C1</strain>
    </source>
</reference>
<keyword evidence="5 12" id="KW-0732">Signal</keyword>
<name>A0A026W7S0_OOCBI</name>
<dbReference type="GO" id="GO:0005886">
    <property type="term" value="C:plasma membrane"/>
    <property type="evidence" value="ECO:0007669"/>
    <property type="project" value="TreeGrafter"/>
</dbReference>
<feature type="domain" description="TIR" evidence="13">
    <location>
        <begin position="844"/>
        <end position="980"/>
    </location>
</feature>
<dbReference type="InterPro" id="IPR000157">
    <property type="entry name" value="TIR_dom"/>
</dbReference>
<dbReference type="Gene3D" id="3.40.50.10140">
    <property type="entry name" value="Toll/interleukin-1 receptor homology (TIR) domain"/>
    <property type="match status" value="1"/>
</dbReference>
<dbReference type="FunFam" id="3.80.10.10:FF:001164">
    <property type="entry name" value="GH01279p"/>
    <property type="match status" value="2"/>
</dbReference>
<dbReference type="GO" id="GO:0038023">
    <property type="term" value="F:signaling receptor activity"/>
    <property type="evidence" value="ECO:0007669"/>
    <property type="project" value="TreeGrafter"/>
</dbReference>
<keyword evidence="7 11" id="KW-1133">Transmembrane helix</keyword>
<proteinExistence type="inferred from homology"/>
<evidence type="ECO:0000256" key="11">
    <source>
        <dbReference type="SAM" id="Phobius"/>
    </source>
</evidence>
<keyword evidence="10" id="KW-0325">Glycoprotein</keyword>
<organism evidence="14 16">
    <name type="scientific">Ooceraea biroi</name>
    <name type="common">Clonal raider ant</name>
    <name type="synonym">Cerapachys biroi</name>
    <dbReference type="NCBI Taxonomy" id="2015173"/>
    <lineage>
        <taxon>Eukaryota</taxon>
        <taxon>Metazoa</taxon>
        <taxon>Ecdysozoa</taxon>
        <taxon>Arthropoda</taxon>
        <taxon>Hexapoda</taxon>
        <taxon>Insecta</taxon>
        <taxon>Pterygota</taxon>
        <taxon>Neoptera</taxon>
        <taxon>Endopterygota</taxon>
        <taxon>Hymenoptera</taxon>
        <taxon>Apocrita</taxon>
        <taxon>Aculeata</taxon>
        <taxon>Formicoidea</taxon>
        <taxon>Formicidae</taxon>
        <taxon>Dorylinae</taxon>
        <taxon>Ooceraea</taxon>
    </lineage>
</organism>
<dbReference type="STRING" id="2015173.A0A026W7S0"/>
<evidence type="ECO:0000256" key="4">
    <source>
        <dbReference type="ARBA" id="ARBA00022692"/>
    </source>
</evidence>
<dbReference type="InterPro" id="IPR035897">
    <property type="entry name" value="Toll_tir_struct_dom_sf"/>
</dbReference>
<evidence type="ECO:0000313" key="16">
    <source>
        <dbReference type="Proteomes" id="UP000053097"/>
    </source>
</evidence>
<dbReference type="InterPro" id="IPR003591">
    <property type="entry name" value="Leu-rich_rpt_typical-subtyp"/>
</dbReference>
<keyword evidence="8 11" id="KW-0472">Membrane</keyword>
<feature type="chain" id="PRO_5033208123" evidence="12">
    <location>
        <begin position="22"/>
        <end position="1086"/>
    </location>
</feature>
<dbReference type="OMA" id="EYELNCP"/>
<evidence type="ECO:0000256" key="10">
    <source>
        <dbReference type="ARBA" id="ARBA00023180"/>
    </source>
</evidence>
<keyword evidence="3" id="KW-0433">Leucine-rich repeat</keyword>
<dbReference type="Pfam" id="PF13676">
    <property type="entry name" value="TIR_2"/>
    <property type="match status" value="1"/>
</dbReference>
<evidence type="ECO:0000259" key="13">
    <source>
        <dbReference type="PROSITE" id="PS50104"/>
    </source>
</evidence>
<dbReference type="SUPFAM" id="SSF52058">
    <property type="entry name" value="L domain-like"/>
    <property type="match status" value="3"/>
</dbReference>
<dbReference type="SMART" id="SM00082">
    <property type="entry name" value="LRRCT"/>
    <property type="match status" value="2"/>
</dbReference>
<evidence type="ECO:0000256" key="6">
    <source>
        <dbReference type="ARBA" id="ARBA00022737"/>
    </source>
</evidence>
<dbReference type="FunFam" id="3.40.50.10140:FF:000020">
    <property type="entry name" value="Blast:Protein toll"/>
    <property type="match status" value="1"/>
</dbReference>
<evidence type="ECO:0000256" key="12">
    <source>
        <dbReference type="SAM" id="SignalP"/>
    </source>
</evidence>
<keyword evidence="16" id="KW-1185">Reference proteome</keyword>
<evidence type="ECO:0000313" key="14">
    <source>
        <dbReference type="EMBL" id="EZA52048.1"/>
    </source>
</evidence>
<reference evidence="15" key="3">
    <citation type="submission" date="2018-07" db="EMBL/GenBank/DDBJ databases">
        <authorList>
            <person name="Mckenzie S.K."/>
            <person name="Kronauer D.J.C."/>
        </authorList>
    </citation>
    <scope>NUCLEOTIDE SEQUENCE</scope>
    <source>
        <strain evidence="15">Clonal line C1</strain>
    </source>
</reference>
<dbReference type="PANTHER" id="PTHR24365">
    <property type="entry name" value="TOLL-LIKE RECEPTOR"/>
    <property type="match status" value="1"/>
</dbReference>